<feature type="transmembrane region" description="Helical" evidence="1">
    <location>
        <begin position="24"/>
        <end position="44"/>
    </location>
</feature>
<dbReference type="VEuPathDB" id="FungiDB:RhiirA1_534558"/>
<reference evidence="3 5" key="4">
    <citation type="submission" date="2017-10" db="EMBL/GenBank/DDBJ databases">
        <title>Genome analyses suggest a sexual origin of heterokaryosis in a supposedly ancient asexual fungus.</title>
        <authorList>
            <person name="Corradi N."/>
            <person name="Sedzielewska K."/>
            <person name="Noel J."/>
            <person name="Charron P."/>
            <person name="Farinelli L."/>
            <person name="Marton T."/>
            <person name="Kruger M."/>
            <person name="Pelin A."/>
            <person name="Brachmann A."/>
            <person name="Corradi N."/>
        </authorList>
    </citation>
    <scope>NUCLEOTIDE SEQUENCE [LARGE SCALE GENOMIC DNA]</scope>
    <source>
        <strain evidence="3 5">A1</strain>
    </source>
</reference>
<comment type="caution">
    <text evidence="4">The sequence shown here is derived from an EMBL/GenBank/DDBJ whole genome shotgun (WGS) entry which is preliminary data.</text>
</comment>
<dbReference type="EMBL" id="LLXJ01000672">
    <property type="protein sequence ID" value="PKC07145.1"/>
    <property type="molecule type" value="Genomic_DNA"/>
</dbReference>
<evidence type="ECO:0000313" key="3">
    <source>
        <dbReference type="EMBL" id="PKC67959.1"/>
    </source>
</evidence>
<dbReference type="EMBL" id="LLXH01000361">
    <property type="protein sequence ID" value="PKC67959.1"/>
    <property type="molecule type" value="Genomic_DNA"/>
</dbReference>
<evidence type="ECO:0000313" key="5">
    <source>
        <dbReference type="Proteomes" id="UP000232688"/>
    </source>
</evidence>
<reference evidence="2 6" key="2">
    <citation type="submission" date="2017-09" db="EMBL/GenBank/DDBJ databases">
        <title>Extensive intraspecific genome diversity in a model arbuscular mycorrhizal fungus.</title>
        <authorList>
            <person name="Chen E.C."/>
            <person name="Morin E."/>
            <person name="Beaudet D."/>
            <person name="Noel J."/>
            <person name="Ndikumana S."/>
            <person name="Charron P."/>
            <person name="St-Onge C."/>
            <person name="Giorgi J."/>
            <person name="Grigoriev I.V."/>
            <person name="Roux C."/>
            <person name="Martin F.M."/>
            <person name="Corradi N."/>
        </authorList>
    </citation>
    <scope>NUCLEOTIDE SEQUENCE [LARGE SCALE GENOMIC DNA]</scope>
    <source>
        <strain evidence="2 6">A5</strain>
    </source>
</reference>
<keyword evidence="1" id="KW-0472">Membrane</keyword>
<proteinExistence type="predicted"/>
<sequence>MEICMKNIVIIFSIKGRMDEYFDYFDRIDLIILTVITLYEIFIYEELSNKLFYKIITLFYNVKIFKDFIISGDIIGLFFNAFFIRGMLKACAEMAFGIDELVDF</sequence>
<dbReference type="Proteomes" id="UP000232688">
    <property type="component" value="Unassembled WGS sequence"/>
</dbReference>
<reference evidence="5 7" key="3">
    <citation type="submission" date="2017-10" db="EMBL/GenBank/DDBJ databases">
        <title>Extensive intraspecific genome diversity in a model arbuscular mycorrhizal fungus.</title>
        <authorList>
            <person name="Chen E.C.H."/>
            <person name="Morin E."/>
            <person name="Baudet D."/>
            <person name="Noel J."/>
            <person name="Ndikumana S."/>
            <person name="Charron P."/>
            <person name="St-Onge C."/>
            <person name="Giorgi J."/>
            <person name="Grigoriev I.V."/>
            <person name="Roux C."/>
            <person name="Martin F.M."/>
            <person name="Corradi N."/>
        </authorList>
    </citation>
    <scope>NUCLEOTIDE SEQUENCE [LARGE SCALE GENOMIC DNA]</scope>
    <source>
        <strain evidence="3 5">A1</strain>
        <strain evidence="4 7">C2</strain>
    </source>
</reference>
<evidence type="ECO:0000313" key="2">
    <source>
        <dbReference type="EMBL" id="PKC07145.1"/>
    </source>
</evidence>
<dbReference type="VEuPathDB" id="FungiDB:RhiirFUN_001872"/>
<protein>
    <submittedName>
        <fullName evidence="4">Uncharacterized protein</fullName>
    </submittedName>
</protein>
<organism evidence="4 7">
    <name type="scientific">Rhizophagus irregularis</name>
    <dbReference type="NCBI Taxonomy" id="588596"/>
    <lineage>
        <taxon>Eukaryota</taxon>
        <taxon>Fungi</taxon>
        <taxon>Fungi incertae sedis</taxon>
        <taxon>Mucoromycota</taxon>
        <taxon>Glomeromycotina</taxon>
        <taxon>Glomeromycetes</taxon>
        <taxon>Glomerales</taxon>
        <taxon>Glomeraceae</taxon>
        <taxon>Rhizophagus</taxon>
    </lineage>
</organism>
<dbReference type="VEuPathDB" id="FungiDB:FUN_023772"/>
<dbReference type="AlphaFoldDB" id="A0A2I1FE14"/>
<evidence type="ECO:0000313" key="7">
    <source>
        <dbReference type="Proteomes" id="UP000233469"/>
    </source>
</evidence>
<evidence type="ECO:0000313" key="4">
    <source>
        <dbReference type="EMBL" id="PKK61318.1"/>
    </source>
</evidence>
<evidence type="ECO:0000256" key="1">
    <source>
        <dbReference type="SAM" id="Phobius"/>
    </source>
</evidence>
<keyword evidence="1" id="KW-0812">Transmembrane</keyword>
<keyword evidence="1" id="KW-1133">Transmembrane helix</keyword>
<dbReference type="Proteomes" id="UP000232722">
    <property type="component" value="Unassembled WGS sequence"/>
</dbReference>
<gene>
    <name evidence="3" type="ORF">RhiirA1_534558</name>
    <name evidence="2" type="ORF">RhiirA5_418587</name>
    <name evidence="4" type="ORF">RhiirC2_791976</name>
</gene>
<dbReference type="Proteomes" id="UP000233469">
    <property type="component" value="Unassembled WGS sequence"/>
</dbReference>
<reference evidence="6 7" key="1">
    <citation type="submission" date="2016-04" db="EMBL/GenBank/DDBJ databases">
        <title>Genome analyses suggest a sexual origin of heterokaryosis in a supposedly ancient asexual fungus.</title>
        <authorList>
            <person name="Ropars J."/>
            <person name="Sedzielewska K."/>
            <person name="Noel J."/>
            <person name="Charron P."/>
            <person name="Farinelli L."/>
            <person name="Marton T."/>
            <person name="Kruger M."/>
            <person name="Pelin A."/>
            <person name="Brachmann A."/>
            <person name="Corradi N."/>
        </authorList>
    </citation>
    <scope>NUCLEOTIDE SEQUENCE [LARGE SCALE GENOMIC DNA]</scope>
    <source>
        <strain evidence="2 6">A5</strain>
        <strain evidence="4 7">C2</strain>
    </source>
</reference>
<evidence type="ECO:0000313" key="6">
    <source>
        <dbReference type="Proteomes" id="UP000232722"/>
    </source>
</evidence>
<name>A0A2I1FE14_9GLOM</name>
<dbReference type="EMBL" id="LLXL01002257">
    <property type="protein sequence ID" value="PKK61318.1"/>
    <property type="molecule type" value="Genomic_DNA"/>
</dbReference>
<accession>A0A2I1FE14</accession>
<feature type="transmembrane region" description="Helical" evidence="1">
    <location>
        <begin position="64"/>
        <end position="84"/>
    </location>
</feature>